<gene>
    <name evidence="9" type="primary">LOC110759523</name>
</gene>
<dbReference type="PROSITE" id="PS50863">
    <property type="entry name" value="B3"/>
    <property type="match status" value="2"/>
</dbReference>
<dbReference type="GeneID" id="110759523"/>
<keyword evidence="3" id="KW-0805">Transcription regulation</keyword>
<dbReference type="GO" id="GO:0005634">
    <property type="term" value="C:nucleus"/>
    <property type="evidence" value="ECO:0007669"/>
    <property type="project" value="UniProtKB-SubCell"/>
</dbReference>
<evidence type="ECO:0000256" key="2">
    <source>
        <dbReference type="ARBA" id="ARBA00022737"/>
    </source>
</evidence>
<keyword evidence="2" id="KW-0677">Repeat</keyword>
<dbReference type="InterPro" id="IPR039218">
    <property type="entry name" value="REM_fam"/>
</dbReference>
<dbReference type="SUPFAM" id="SSF101936">
    <property type="entry name" value="DNA-binding pseudobarrel domain"/>
    <property type="match status" value="2"/>
</dbReference>
<feature type="domain" description="TF-B3" evidence="7">
    <location>
        <begin position="134"/>
        <end position="237"/>
    </location>
</feature>
<dbReference type="GO" id="GO:0003677">
    <property type="term" value="F:DNA binding"/>
    <property type="evidence" value="ECO:0007669"/>
    <property type="project" value="UniProtKB-KW"/>
</dbReference>
<dbReference type="InterPro" id="IPR015300">
    <property type="entry name" value="DNA-bd_pseudobarrel_sf"/>
</dbReference>
<keyword evidence="6" id="KW-0539">Nucleus</keyword>
<dbReference type="Proteomes" id="UP000515124">
    <property type="component" value="Unplaced"/>
</dbReference>
<evidence type="ECO:0000256" key="4">
    <source>
        <dbReference type="ARBA" id="ARBA00023125"/>
    </source>
</evidence>
<dbReference type="InterPro" id="IPR003340">
    <property type="entry name" value="B3_DNA-bd"/>
</dbReference>
<dbReference type="PANTHER" id="PTHR31674:SF62">
    <property type="entry name" value="B3 DOMAIN-CONTAINING PROTEIN REM14-RELATED"/>
    <property type="match status" value="1"/>
</dbReference>
<evidence type="ECO:0000256" key="1">
    <source>
        <dbReference type="ARBA" id="ARBA00004123"/>
    </source>
</evidence>
<dbReference type="SMART" id="SM01019">
    <property type="entry name" value="B3"/>
    <property type="match status" value="2"/>
</dbReference>
<evidence type="ECO:0000313" key="8">
    <source>
        <dbReference type="Proteomes" id="UP000515124"/>
    </source>
</evidence>
<feature type="domain" description="TF-B3" evidence="7">
    <location>
        <begin position="5"/>
        <end position="98"/>
    </location>
</feature>
<proteinExistence type="predicted"/>
<name>A0A6P5SUF3_PRUAV</name>
<dbReference type="Gene3D" id="2.40.330.10">
    <property type="entry name" value="DNA-binding pseudobarrel domain"/>
    <property type="match status" value="2"/>
</dbReference>
<sequence>MAGKCSVFFKFLVPGFNKRLSLPVAFCSSLSEKKLDKAVIKSCLGSWCVRLSRSVDGVLSFEEGWEVFVNHHGLNLGEMVVFEHKGKMVFNAVAYESLGNEKEYELQSDKHPHDYKGKRTLKGTASSTPRTLFSTTMSKSHGNPLHAYMTIPAKFARTNGIVAASRIILKDPSGRSWPLIISKWERMGRRSHRIAARKGWYKFYEANKLKNGDVCIFNLKPVSSKSGSKSTRVLEVQITRCGS</sequence>
<dbReference type="Pfam" id="PF02362">
    <property type="entry name" value="B3"/>
    <property type="match status" value="2"/>
</dbReference>
<dbReference type="RefSeq" id="XP_021817288.1">
    <property type="nucleotide sequence ID" value="XM_021961596.1"/>
</dbReference>
<keyword evidence="5" id="KW-0804">Transcription</keyword>
<dbReference type="PANTHER" id="PTHR31674">
    <property type="entry name" value="B3 DOMAIN-CONTAINING PROTEIN REM-LIKE 3-RELATED"/>
    <property type="match status" value="1"/>
</dbReference>
<keyword evidence="8" id="KW-1185">Reference proteome</keyword>
<evidence type="ECO:0000313" key="9">
    <source>
        <dbReference type="RefSeq" id="XP_021817288.1"/>
    </source>
</evidence>
<organism evidence="8 9">
    <name type="scientific">Prunus avium</name>
    <name type="common">Cherry</name>
    <name type="synonym">Cerasus avium</name>
    <dbReference type="NCBI Taxonomy" id="42229"/>
    <lineage>
        <taxon>Eukaryota</taxon>
        <taxon>Viridiplantae</taxon>
        <taxon>Streptophyta</taxon>
        <taxon>Embryophyta</taxon>
        <taxon>Tracheophyta</taxon>
        <taxon>Spermatophyta</taxon>
        <taxon>Magnoliopsida</taxon>
        <taxon>eudicotyledons</taxon>
        <taxon>Gunneridae</taxon>
        <taxon>Pentapetalae</taxon>
        <taxon>rosids</taxon>
        <taxon>fabids</taxon>
        <taxon>Rosales</taxon>
        <taxon>Rosaceae</taxon>
        <taxon>Amygdaloideae</taxon>
        <taxon>Amygdaleae</taxon>
        <taxon>Prunus</taxon>
    </lineage>
</organism>
<accession>A0A6P5SUF3</accession>
<evidence type="ECO:0000256" key="6">
    <source>
        <dbReference type="ARBA" id="ARBA00023242"/>
    </source>
</evidence>
<evidence type="ECO:0000256" key="3">
    <source>
        <dbReference type="ARBA" id="ARBA00023015"/>
    </source>
</evidence>
<dbReference type="AlphaFoldDB" id="A0A6P5SUF3"/>
<dbReference type="CDD" id="cd10017">
    <property type="entry name" value="B3_DNA"/>
    <property type="match status" value="2"/>
</dbReference>
<comment type="subcellular location">
    <subcellularLocation>
        <location evidence="1">Nucleus</location>
    </subcellularLocation>
</comment>
<keyword evidence="4" id="KW-0238">DNA-binding</keyword>
<protein>
    <submittedName>
        <fullName evidence="9">B3 domain-containing protein REM8-like isoform X2</fullName>
    </submittedName>
</protein>
<evidence type="ECO:0000256" key="5">
    <source>
        <dbReference type="ARBA" id="ARBA00023163"/>
    </source>
</evidence>
<reference evidence="9" key="1">
    <citation type="submission" date="2025-08" db="UniProtKB">
        <authorList>
            <consortium name="RefSeq"/>
        </authorList>
    </citation>
    <scope>IDENTIFICATION</scope>
</reference>
<evidence type="ECO:0000259" key="7">
    <source>
        <dbReference type="PROSITE" id="PS50863"/>
    </source>
</evidence>